<gene>
    <name evidence="1" type="ORF">PLEPLA_LOCUS22054</name>
</gene>
<keyword evidence="2" id="KW-1185">Reference proteome</keyword>
<dbReference type="Proteomes" id="UP001153269">
    <property type="component" value="Unassembled WGS sequence"/>
</dbReference>
<protein>
    <submittedName>
        <fullName evidence="1">Uncharacterized protein</fullName>
    </submittedName>
</protein>
<reference evidence="1" key="1">
    <citation type="submission" date="2020-03" db="EMBL/GenBank/DDBJ databases">
        <authorList>
            <person name="Weist P."/>
        </authorList>
    </citation>
    <scope>NUCLEOTIDE SEQUENCE</scope>
</reference>
<sequence>MEDGCRLQVKKDACHRRTQGNFLYSRFLDYLIRFRSSFTKLDQDGSCYIEWNGIHQEPALILRLLQEQASSLRPVAPRHQPTAECSCNVLQTLTHDLVNEPPPGHIQPHLDLCVSLTAS</sequence>
<dbReference type="AlphaFoldDB" id="A0A9N7UPH6"/>
<evidence type="ECO:0000313" key="1">
    <source>
        <dbReference type="EMBL" id="CAB1433962.1"/>
    </source>
</evidence>
<comment type="caution">
    <text evidence="1">The sequence shown here is derived from an EMBL/GenBank/DDBJ whole genome shotgun (WGS) entry which is preliminary data.</text>
</comment>
<proteinExistence type="predicted"/>
<organism evidence="1 2">
    <name type="scientific">Pleuronectes platessa</name>
    <name type="common">European plaice</name>
    <dbReference type="NCBI Taxonomy" id="8262"/>
    <lineage>
        <taxon>Eukaryota</taxon>
        <taxon>Metazoa</taxon>
        <taxon>Chordata</taxon>
        <taxon>Craniata</taxon>
        <taxon>Vertebrata</taxon>
        <taxon>Euteleostomi</taxon>
        <taxon>Actinopterygii</taxon>
        <taxon>Neopterygii</taxon>
        <taxon>Teleostei</taxon>
        <taxon>Neoteleostei</taxon>
        <taxon>Acanthomorphata</taxon>
        <taxon>Carangaria</taxon>
        <taxon>Pleuronectiformes</taxon>
        <taxon>Pleuronectoidei</taxon>
        <taxon>Pleuronectidae</taxon>
        <taxon>Pleuronectes</taxon>
    </lineage>
</organism>
<evidence type="ECO:0000313" key="2">
    <source>
        <dbReference type="Proteomes" id="UP001153269"/>
    </source>
</evidence>
<dbReference type="EMBL" id="CADEAL010001613">
    <property type="protein sequence ID" value="CAB1433962.1"/>
    <property type="molecule type" value="Genomic_DNA"/>
</dbReference>
<accession>A0A9N7UPH6</accession>
<name>A0A9N7UPH6_PLEPL</name>